<dbReference type="Proteomes" id="UP000255169">
    <property type="component" value="Unassembled WGS sequence"/>
</dbReference>
<dbReference type="GeneID" id="66880510"/>
<keyword evidence="1" id="KW-0472">Membrane</keyword>
<evidence type="ECO:0000256" key="1">
    <source>
        <dbReference type="SAM" id="Phobius"/>
    </source>
</evidence>
<proteinExistence type="predicted"/>
<evidence type="ECO:0000313" key="4">
    <source>
        <dbReference type="Proteomes" id="UP000255169"/>
    </source>
</evidence>
<accession>A0A085UB96</accession>
<evidence type="ECO:0000313" key="3">
    <source>
        <dbReference type="EMBL" id="SUQ01460.1"/>
    </source>
</evidence>
<name>A0A085UB96_YERRU</name>
<dbReference type="PATRIC" id="fig|29486.44.peg.245"/>
<dbReference type="RefSeq" id="WP_038241075.1">
    <property type="nucleotide sequence ID" value="NZ_CABIHR010000005.1"/>
</dbReference>
<gene>
    <name evidence="2" type="ORF">CSF007_14530</name>
    <name evidence="3" type="ORF">NCTC10476_02814</name>
</gene>
<organism evidence="2">
    <name type="scientific">Yersinia ruckeri</name>
    <dbReference type="NCBI Taxonomy" id="29486"/>
    <lineage>
        <taxon>Bacteria</taxon>
        <taxon>Pseudomonadati</taxon>
        <taxon>Pseudomonadota</taxon>
        <taxon>Gammaproteobacteria</taxon>
        <taxon>Enterobacterales</taxon>
        <taxon>Yersiniaceae</taxon>
        <taxon>Yersinia</taxon>
    </lineage>
</organism>
<sequence>MHKRMIWLILFIIVLGGTFGGAAGFFYAYYHPMKKIEGYWEVNQLIKTGIDKYHVNARVSVRGREIKTSADLYDDYANFKANRSMLFSVVDIKMNVFNGKVISMIPSHTNDEVLNSLLKAPYEISYPIFYFLDCNTVLMEQSQGHPLGTARLMERVQKIECK</sequence>
<keyword evidence="1" id="KW-0812">Transmembrane</keyword>
<keyword evidence="4" id="KW-1185">Reference proteome</keyword>
<keyword evidence="1" id="KW-1133">Transmembrane helix</keyword>
<protein>
    <submittedName>
        <fullName evidence="2">Uncharacterized protein</fullName>
    </submittedName>
</protein>
<reference evidence="2" key="1">
    <citation type="journal article" date="2015" name="Genome Announc.">
        <title>Complete Genome Sequence of Yersinia ruckeri Strain CSF007-82, Etiologic Agent of Red Mouth Disease in Salmonid Fish.</title>
        <authorList>
            <person name="Nelson M.C."/>
            <person name="LaPatra S.E."/>
            <person name="Welch T.J."/>
            <person name="Graf J."/>
        </authorList>
    </citation>
    <scope>NUCLEOTIDE SEQUENCE</scope>
    <source>
        <strain evidence="2">CSF007-82</strain>
    </source>
</reference>
<feature type="transmembrane region" description="Helical" evidence="1">
    <location>
        <begin position="6"/>
        <end position="30"/>
    </location>
</feature>
<reference evidence="3 4" key="2">
    <citation type="submission" date="2018-06" db="EMBL/GenBank/DDBJ databases">
        <authorList>
            <consortium name="Pathogen Informatics"/>
            <person name="Doyle S."/>
        </authorList>
    </citation>
    <scope>NUCLEOTIDE SEQUENCE [LARGE SCALE GENOMIC DNA]</scope>
    <source>
        <strain evidence="3 4">NCTC10476</strain>
    </source>
</reference>
<dbReference type="AlphaFoldDB" id="A0A085UB96"/>
<evidence type="ECO:0000313" key="2">
    <source>
        <dbReference type="EMBL" id="CEK28631.1"/>
    </source>
</evidence>
<dbReference type="EMBL" id="LN681231">
    <property type="protein sequence ID" value="CEK28631.1"/>
    <property type="molecule type" value="Genomic_DNA"/>
</dbReference>
<dbReference type="EMBL" id="UHJG01000001">
    <property type="protein sequence ID" value="SUQ01460.1"/>
    <property type="molecule type" value="Genomic_DNA"/>
</dbReference>
<dbReference type="eggNOG" id="ENOG50300Y7">
    <property type="taxonomic scope" value="Bacteria"/>
</dbReference>